<dbReference type="InterPro" id="IPR012337">
    <property type="entry name" value="RNaseH-like_sf"/>
</dbReference>
<dbReference type="Pfam" id="PF02075">
    <property type="entry name" value="RuvC"/>
    <property type="match status" value="1"/>
</dbReference>
<evidence type="ECO:0000256" key="2">
    <source>
        <dbReference type="ARBA" id="ARBA00022763"/>
    </source>
</evidence>
<sequence length="264" mass="29841">MKFCGIDYSYGCPALCFWDDTTELKFENLRFYAYYTVAKYCRQIRNNILILKQPDYANNEERFANIAKWAEAVILTEKPDFIALEGYAMGNSKNSNNICQTAENTALLKQALRRNGYDFEIITPSYVKKNFTGVGNALKPVMIHTFETVFNVNMRAIMDNLDAKDPKPIDDLIDGFANMVGGEAFKQHHPEFKSMKSLFIEKVAKYMAAGQSQEDIFELLKEEYSAKGSVVTMGNVQSAINCVNNGWYLGTPAEKETQDDPAGN</sequence>
<keyword evidence="6" id="KW-0234">DNA repair</keyword>
<dbReference type="GO" id="GO:0006281">
    <property type="term" value="P:DNA repair"/>
    <property type="evidence" value="ECO:0007669"/>
    <property type="project" value="UniProtKB-KW"/>
</dbReference>
<accession>A0A249Y2K2</accession>
<dbReference type="InterPro" id="IPR002176">
    <property type="entry name" value="X-over_junc_endoDNase_RuvC"/>
</dbReference>
<dbReference type="GO" id="GO:0006310">
    <property type="term" value="P:DNA recombination"/>
    <property type="evidence" value="ECO:0007669"/>
    <property type="project" value="UniProtKB-KW"/>
</dbReference>
<keyword evidence="3" id="KW-0460">Magnesium</keyword>
<dbReference type="GO" id="GO:0004520">
    <property type="term" value="F:DNA endonuclease activity"/>
    <property type="evidence" value="ECO:0007669"/>
    <property type="project" value="InterPro"/>
</dbReference>
<evidence type="ECO:0000256" key="5">
    <source>
        <dbReference type="ARBA" id="ARBA00023172"/>
    </source>
</evidence>
<keyword evidence="2" id="KW-0227">DNA damage</keyword>
<evidence type="ECO:0000256" key="3">
    <source>
        <dbReference type="ARBA" id="ARBA00022842"/>
    </source>
</evidence>
<keyword evidence="4" id="KW-0238">DNA-binding</keyword>
<dbReference type="EMBL" id="MF285619">
    <property type="protein sequence ID" value="ASZ78915.1"/>
    <property type="molecule type" value="Genomic_DNA"/>
</dbReference>
<evidence type="ECO:0000256" key="1">
    <source>
        <dbReference type="ARBA" id="ARBA00009518"/>
    </source>
</evidence>
<comment type="similarity">
    <text evidence="1">Belongs to the RuvC family.</text>
</comment>
<evidence type="ECO:0000313" key="8">
    <source>
        <dbReference type="Proteomes" id="UP000224362"/>
    </source>
</evidence>
<dbReference type="Proteomes" id="UP000224362">
    <property type="component" value="Segment"/>
</dbReference>
<protein>
    <submittedName>
        <fullName evidence="7">Junction endodeoxyribonuclease</fullName>
    </submittedName>
</protein>
<keyword evidence="5" id="KW-0233">DNA recombination</keyword>
<evidence type="ECO:0000313" key="7">
    <source>
        <dbReference type="EMBL" id="ASZ78915.1"/>
    </source>
</evidence>
<proteinExistence type="inferred from homology"/>
<dbReference type="Gene3D" id="3.30.420.10">
    <property type="entry name" value="Ribonuclease H-like superfamily/Ribonuclease H"/>
    <property type="match status" value="1"/>
</dbReference>
<reference evidence="7 8" key="1">
    <citation type="submission" date="2017-06" db="EMBL/GenBank/DDBJ databases">
        <authorList>
            <person name="Kim H.J."/>
            <person name="Triplett B.A."/>
        </authorList>
    </citation>
    <scope>NUCLEOTIDE SEQUENCE [LARGE SCALE GENOMIC DNA]</scope>
</reference>
<dbReference type="InterPro" id="IPR036397">
    <property type="entry name" value="RNaseH_sf"/>
</dbReference>
<evidence type="ECO:0000256" key="6">
    <source>
        <dbReference type="ARBA" id="ARBA00023204"/>
    </source>
</evidence>
<evidence type="ECO:0000256" key="4">
    <source>
        <dbReference type="ARBA" id="ARBA00023125"/>
    </source>
</evidence>
<dbReference type="SUPFAM" id="SSF53098">
    <property type="entry name" value="Ribonuclease H-like"/>
    <property type="match status" value="1"/>
</dbReference>
<gene>
    <name evidence="7" type="ORF">2050H1_149</name>
</gene>
<dbReference type="GO" id="GO:0003677">
    <property type="term" value="F:DNA binding"/>
    <property type="evidence" value="ECO:0007669"/>
    <property type="project" value="UniProtKB-KW"/>
</dbReference>
<organism evidence="7 8">
    <name type="scientific">Serratia phage 2050H1</name>
    <dbReference type="NCBI Taxonomy" id="2024250"/>
    <lineage>
        <taxon>Viruses</taxon>
        <taxon>Duplodnaviria</taxon>
        <taxon>Heunggongvirae</taxon>
        <taxon>Uroviricota</taxon>
        <taxon>Caudoviricetes</taxon>
        <taxon>Pantevenvirales</taxon>
        <taxon>Ackermannviridae</taxon>
        <taxon>Miltonvirus</taxon>
        <taxon>Miltonvirus MAM1</taxon>
    </lineage>
</organism>
<name>A0A249Y2K2_9CAUD</name>